<organism evidence="6 7">
    <name type="scientific">Clostridium moniliforme</name>
    <dbReference type="NCBI Taxonomy" id="39489"/>
    <lineage>
        <taxon>Bacteria</taxon>
        <taxon>Bacillati</taxon>
        <taxon>Bacillota</taxon>
        <taxon>Clostridia</taxon>
        <taxon>Eubacteriales</taxon>
        <taxon>Clostridiaceae</taxon>
        <taxon>Clostridium</taxon>
    </lineage>
</organism>
<dbReference type="InterPro" id="IPR000821">
    <property type="entry name" value="Ala_racemase"/>
</dbReference>
<dbReference type="EMBL" id="JAGGJZ010000001">
    <property type="protein sequence ID" value="MBP1888688.1"/>
    <property type="molecule type" value="Genomic_DNA"/>
</dbReference>
<feature type="modified residue" description="N6-(pyridoxal phosphate)lysine" evidence="4">
    <location>
        <position position="38"/>
    </location>
</feature>
<dbReference type="SUPFAM" id="SSF50621">
    <property type="entry name" value="Alanine racemase C-terminal domain-like"/>
    <property type="match status" value="1"/>
</dbReference>
<dbReference type="InterPro" id="IPR029066">
    <property type="entry name" value="PLP-binding_barrel"/>
</dbReference>
<keyword evidence="3 4" id="KW-0413">Isomerase</keyword>
<dbReference type="InterPro" id="IPR020622">
    <property type="entry name" value="Ala_racemase_pyridoxalP-BS"/>
</dbReference>
<dbReference type="CDD" id="cd00430">
    <property type="entry name" value="PLPDE_III_AR"/>
    <property type="match status" value="1"/>
</dbReference>
<comment type="pathway">
    <text evidence="4">Amino-acid biosynthesis; D-alanine biosynthesis; D-alanine from L-alanine: step 1/1.</text>
</comment>
<dbReference type="HAMAP" id="MF_01201">
    <property type="entry name" value="Ala_racemase"/>
    <property type="match status" value="1"/>
</dbReference>
<feature type="active site" description="Proton acceptor; specific for L-alanine" evidence="4">
    <location>
        <position position="267"/>
    </location>
</feature>
<proteinExistence type="inferred from homology"/>
<dbReference type="GO" id="GO:0008784">
    <property type="term" value="F:alanine racemase activity"/>
    <property type="evidence" value="ECO:0007669"/>
    <property type="project" value="UniProtKB-EC"/>
</dbReference>
<dbReference type="Proteomes" id="UP000783390">
    <property type="component" value="Unassembled WGS sequence"/>
</dbReference>
<dbReference type="Pfam" id="PF00842">
    <property type="entry name" value="Ala_racemase_C"/>
    <property type="match status" value="1"/>
</dbReference>
<evidence type="ECO:0000256" key="1">
    <source>
        <dbReference type="ARBA" id="ARBA00001933"/>
    </source>
</evidence>
<evidence type="ECO:0000313" key="7">
    <source>
        <dbReference type="Proteomes" id="UP000783390"/>
    </source>
</evidence>
<feature type="active site" description="Proton acceptor; specific for D-alanine" evidence="4">
    <location>
        <position position="38"/>
    </location>
</feature>
<dbReference type="Pfam" id="PF01168">
    <property type="entry name" value="Ala_racemase_N"/>
    <property type="match status" value="1"/>
</dbReference>
<dbReference type="SUPFAM" id="SSF51419">
    <property type="entry name" value="PLP-binding barrel"/>
    <property type="match status" value="1"/>
</dbReference>
<comment type="catalytic activity">
    <reaction evidence="4">
        <text>L-alanine = D-alanine</text>
        <dbReference type="Rhea" id="RHEA:20249"/>
        <dbReference type="ChEBI" id="CHEBI:57416"/>
        <dbReference type="ChEBI" id="CHEBI:57972"/>
        <dbReference type="EC" id="5.1.1.1"/>
    </reaction>
</comment>
<dbReference type="InterPro" id="IPR009006">
    <property type="entry name" value="Ala_racemase/Decarboxylase_C"/>
</dbReference>
<dbReference type="PANTHER" id="PTHR30511">
    <property type="entry name" value="ALANINE RACEMASE"/>
    <property type="match status" value="1"/>
</dbReference>
<dbReference type="SMART" id="SM01005">
    <property type="entry name" value="Ala_racemase_C"/>
    <property type="match status" value="1"/>
</dbReference>
<evidence type="ECO:0000313" key="6">
    <source>
        <dbReference type="EMBL" id="MBP1888688.1"/>
    </source>
</evidence>
<keyword evidence="2 4" id="KW-0663">Pyridoxal phosphate</keyword>
<dbReference type="NCBIfam" id="TIGR00492">
    <property type="entry name" value="alr"/>
    <property type="match status" value="1"/>
</dbReference>
<dbReference type="PRINTS" id="PR00992">
    <property type="entry name" value="ALARACEMASE"/>
</dbReference>
<comment type="caution">
    <text evidence="6">The sequence shown here is derived from an EMBL/GenBank/DDBJ whole genome shotgun (WGS) entry which is preliminary data.</text>
</comment>
<gene>
    <name evidence="6" type="ORF">J2Z53_000267</name>
</gene>
<dbReference type="PROSITE" id="PS00395">
    <property type="entry name" value="ALANINE_RACEMASE"/>
    <property type="match status" value="1"/>
</dbReference>
<comment type="function">
    <text evidence="4">Catalyzes the interconversion of L-alanine and D-alanine. May also act on other amino acids.</text>
</comment>
<comment type="cofactor">
    <cofactor evidence="1 4">
        <name>pyridoxal 5'-phosphate</name>
        <dbReference type="ChEBI" id="CHEBI:597326"/>
    </cofactor>
</comment>
<comment type="similarity">
    <text evidence="4">Belongs to the alanine racemase family.</text>
</comment>
<accession>A0ABS4EXH4</accession>
<dbReference type="PANTHER" id="PTHR30511:SF0">
    <property type="entry name" value="ALANINE RACEMASE, CATABOLIC-RELATED"/>
    <property type="match status" value="1"/>
</dbReference>
<evidence type="ECO:0000256" key="4">
    <source>
        <dbReference type="HAMAP-Rule" id="MF_01201"/>
    </source>
</evidence>
<name>A0ABS4EXH4_9CLOT</name>
<dbReference type="Gene3D" id="3.20.20.10">
    <property type="entry name" value="Alanine racemase"/>
    <property type="match status" value="1"/>
</dbReference>
<dbReference type="EC" id="5.1.1.1" evidence="4"/>
<feature type="binding site" evidence="4">
    <location>
        <position position="315"/>
    </location>
    <ligand>
        <name>substrate</name>
    </ligand>
</feature>
<reference evidence="6 7" key="1">
    <citation type="submission" date="2021-03" db="EMBL/GenBank/DDBJ databases">
        <title>Genomic Encyclopedia of Type Strains, Phase IV (KMG-IV): sequencing the most valuable type-strain genomes for metagenomic binning, comparative biology and taxonomic classification.</title>
        <authorList>
            <person name="Goeker M."/>
        </authorList>
    </citation>
    <scope>NUCLEOTIDE SEQUENCE [LARGE SCALE GENOMIC DNA]</scope>
    <source>
        <strain evidence="6 7">DSM 3984</strain>
    </source>
</reference>
<evidence type="ECO:0000256" key="2">
    <source>
        <dbReference type="ARBA" id="ARBA00022898"/>
    </source>
</evidence>
<sequence length="386" mass="43252">MKELIRPVWAEINLDSLAYNMKNIKKLANGREVIGVVKADAYGHGSVEVSKVLLENGASRLAVAIITEAVELRKNNIKAPIMILGYTPLEFGETLVNNDIEQTVYDLEYAKSLSDIAINMGKKAKIHIALDTGMGRIGFLPNEDSLNKVLEIASLKGIEIVGIFTHFSTADEENKEYTYEQFSKIKNFNNMLLEKGLDIPLKHASNSGAIIDLPETYLDCVRAGIILYGYYPSDEVKKEKLPLKTVLTLKTKIVHVKKLDKDMYISYGRTFKTERDSIIATIPIGYADGYSRLLSGKAKVIVNGKFAKVVGRICMDQCMIDVTDIEDVKVGDEVILLGEENNLKFNADDMAKIIGTINYDVLCMIKHRIPRVYIKDNKIFKTINYI</sequence>
<dbReference type="InterPro" id="IPR001608">
    <property type="entry name" value="Ala_racemase_N"/>
</dbReference>
<feature type="binding site" evidence="4">
    <location>
        <position position="136"/>
    </location>
    <ligand>
        <name>substrate</name>
    </ligand>
</feature>
<protein>
    <recommendedName>
        <fullName evidence="4">Alanine racemase</fullName>
        <ecNumber evidence="4">5.1.1.1</ecNumber>
    </recommendedName>
</protein>
<dbReference type="InterPro" id="IPR011079">
    <property type="entry name" value="Ala_racemase_C"/>
</dbReference>
<feature type="domain" description="Alanine racemase C-terminal" evidence="5">
    <location>
        <begin position="246"/>
        <end position="374"/>
    </location>
</feature>
<dbReference type="RefSeq" id="WP_209795421.1">
    <property type="nucleotide sequence ID" value="NZ_JAGGJZ010000001.1"/>
</dbReference>
<evidence type="ECO:0000259" key="5">
    <source>
        <dbReference type="SMART" id="SM01005"/>
    </source>
</evidence>
<evidence type="ECO:0000256" key="3">
    <source>
        <dbReference type="ARBA" id="ARBA00023235"/>
    </source>
</evidence>
<dbReference type="Gene3D" id="2.40.37.10">
    <property type="entry name" value="Lyase, Ornithine Decarboxylase, Chain A, domain 1"/>
    <property type="match status" value="1"/>
</dbReference>
<keyword evidence="7" id="KW-1185">Reference proteome</keyword>